<dbReference type="AlphaFoldDB" id="A0A4C1UD82"/>
<sequence>MPKVKSLRATVALETKINKLNVPTDPETAPTATCGLGALEEEQTVIMGRPRYTTPLGCRKTTWVVKLFEMRKDLVIITTLETVRDLREKLAIRLGTDDITKVRTTVSVLLLISWFLNGFLGPKSCDRLIVDEALMSHIGAVVMVIRLVRFLQLKKYSDTKIMKDLPKTLYLTYSQVEKESLIAQGFGKGEGSRVLIIREAQGLTSEGTVIMRVTAKQKLHDTVPHAVVAFSANPLVVFIIRTMVKMADSSIEPWLPVIKKYTTKMPRWLFATGIERLWTSWKADKAISSTKTRLQAIS</sequence>
<evidence type="ECO:0008006" key="3">
    <source>
        <dbReference type="Google" id="ProtNLM"/>
    </source>
</evidence>
<protein>
    <recommendedName>
        <fullName evidence="3">(+)RNA virus helicase C-terminal domain-containing protein</fullName>
    </recommendedName>
</protein>
<keyword evidence="2" id="KW-1185">Reference proteome</keyword>
<dbReference type="OrthoDB" id="9995375at2759"/>
<dbReference type="InterPro" id="IPR027417">
    <property type="entry name" value="P-loop_NTPase"/>
</dbReference>
<dbReference type="Gene3D" id="3.40.50.300">
    <property type="entry name" value="P-loop containing nucleotide triphosphate hydrolases"/>
    <property type="match status" value="1"/>
</dbReference>
<proteinExistence type="predicted"/>
<organism evidence="1 2">
    <name type="scientific">Eumeta variegata</name>
    <name type="common">Bagworm moth</name>
    <name type="synonym">Eumeta japonica</name>
    <dbReference type="NCBI Taxonomy" id="151549"/>
    <lineage>
        <taxon>Eukaryota</taxon>
        <taxon>Metazoa</taxon>
        <taxon>Ecdysozoa</taxon>
        <taxon>Arthropoda</taxon>
        <taxon>Hexapoda</taxon>
        <taxon>Insecta</taxon>
        <taxon>Pterygota</taxon>
        <taxon>Neoptera</taxon>
        <taxon>Endopterygota</taxon>
        <taxon>Lepidoptera</taxon>
        <taxon>Glossata</taxon>
        <taxon>Ditrysia</taxon>
        <taxon>Tineoidea</taxon>
        <taxon>Psychidae</taxon>
        <taxon>Oiketicinae</taxon>
        <taxon>Eumeta</taxon>
    </lineage>
</organism>
<dbReference type="EMBL" id="BGZK01000157">
    <property type="protein sequence ID" value="GBP24087.1"/>
    <property type="molecule type" value="Genomic_DNA"/>
</dbReference>
<evidence type="ECO:0000313" key="1">
    <source>
        <dbReference type="EMBL" id="GBP24087.1"/>
    </source>
</evidence>
<comment type="caution">
    <text evidence="1">The sequence shown here is derived from an EMBL/GenBank/DDBJ whole genome shotgun (WGS) entry which is preliminary data.</text>
</comment>
<dbReference type="Proteomes" id="UP000299102">
    <property type="component" value="Unassembled WGS sequence"/>
</dbReference>
<accession>A0A4C1UD82</accession>
<gene>
    <name evidence="1" type="ORF">EVAR_27310_1</name>
</gene>
<name>A0A4C1UD82_EUMVA</name>
<evidence type="ECO:0000313" key="2">
    <source>
        <dbReference type="Proteomes" id="UP000299102"/>
    </source>
</evidence>
<reference evidence="1 2" key="1">
    <citation type="journal article" date="2019" name="Commun. Biol.">
        <title>The bagworm genome reveals a unique fibroin gene that provides high tensile strength.</title>
        <authorList>
            <person name="Kono N."/>
            <person name="Nakamura H."/>
            <person name="Ohtoshi R."/>
            <person name="Tomita M."/>
            <person name="Numata K."/>
            <person name="Arakawa K."/>
        </authorList>
    </citation>
    <scope>NUCLEOTIDE SEQUENCE [LARGE SCALE GENOMIC DNA]</scope>
</reference>